<proteinExistence type="predicted"/>
<feature type="compositionally biased region" description="Polar residues" evidence="1">
    <location>
        <begin position="77"/>
        <end position="86"/>
    </location>
</feature>
<accession>A0AAE0Y3P9</accession>
<name>A0AAE0Y3P9_9GAST</name>
<evidence type="ECO:0000256" key="1">
    <source>
        <dbReference type="SAM" id="MobiDB-lite"/>
    </source>
</evidence>
<feature type="region of interest" description="Disordered" evidence="1">
    <location>
        <begin position="108"/>
        <end position="140"/>
    </location>
</feature>
<dbReference type="Proteomes" id="UP001283361">
    <property type="component" value="Unassembled WGS sequence"/>
</dbReference>
<reference evidence="2" key="1">
    <citation type="journal article" date="2023" name="G3 (Bethesda)">
        <title>A reference genome for the long-term kleptoplast-retaining sea slug Elysia crispata morphotype clarki.</title>
        <authorList>
            <person name="Eastman K.E."/>
            <person name="Pendleton A.L."/>
            <person name="Shaikh M.A."/>
            <person name="Suttiyut T."/>
            <person name="Ogas R."/>
            <person name="Tomko P."/>
            <person name="Gavelis G."/>
            <person name="Widhalm J.R."/>
            <person name="Wisecaver J.H."/>
        </authorList>
    </citation>
    <scope>NUCLEOTIDE SEQUENCE</scope>
    <source>
        <strain evidence="2">ECLA1</strain>
    </source>
</reference>
<gene>
    <name evidence="2" type="ORF">RRG08_035412</name>
</gene>
<dbReference type="EMBL" id="JAWDGP010006989">
    <property type="protein sequence ID" value="KAK3731743.1"/>
    <property type="molecule type" value="Genomic_DNA"/>
</dbReference>
<feature type="region of interest" description="Disordered" evidence="1">
    <location>
        <begin position="162"/>
        <end position="198"/>
    </location>
</feature>
<evidence type="ECO:0000313" key="2">
    <source>
        <dbReference type="EMBL" id="KAK3731743.1"/>
    </source>
</evidence>
<keyword evidence="3" id="KW-1185">Reference proteome</keyword>
<protein>
    <submittedName>
        <fullName evidence="2">Uncharacterized protein</fullName>
    </submittedName>
</protein>
<organism evidence="2 3">
    <name type="scientific">Elysia crispata</name>
    <name type="common">lettuce slug</name>
    <dbReference type="NCBI Taxonomy" id="231223"/>
    <lineage>
        <taxon>Eukaryota</taxon>
        <taxon>Metazoa</taxon>
        <taxon>Spiralia</taxon>
        <taxon>Lophotrochozoa</taxon>
        <taxon>Mollusca</taxon>
        <taxon>Gastropoda</taxon>
        <taxon>Heterobranchia</taxon>
        <taxon>Euthyneura</taxon>
        <taxon>Panpulmonata</taxon>
        <taxon>Sacoglossa</taxon>
        <taxon>Placobranchoidea</taxon>
        <taxon>Plakobranchidae</taxon>
        <taxon>Elysia</taxon>
    </lineage>
</organism>
<feature type="region of interest" description="Disordered" evidence="1">
    <location>
        <begin position="57"/>
        <end position="96"/>
    </location>
</feature>
<dbReference type="AlphaFoldDB" id="A0AAE0Y3P9"/>
<comment type="caution">
    <text evidence="2">The sequence shown here is derived from an EMBL/GenBank/DDBJ whole genome shotgun (WGS) entry which is preliminary data.</text>
</comment>
<sequence>MTSLRNMAVSDSAIYRGIYQRHREDPLLGSFRRGAAEEETSKWAFLKRLLEIEEVHDKRRKAKEKQERALKQASMKPVTSSGNTQPMEEGTKVDHSAKWLSSQVLTSTAPELDGRQSGLEGRGSHRFPPVSGQVTPNSFRSYQEHDDHRLMKANDSHASRINSADNENRQGDSYGHPYHVSISGLKTSSHTNDRDDVRHSLSSAEQLLIPNHDGDAGLSSFQRVPSRQTSALKRHRQLRLPPILLPRVYTVQPRPLKALKFPAPTKLPGPITETEWEDLHDCRYIRHITPRKSFNL</sequence>
<evidence type="ECO:0000313" key="3">
    <source>
        <dbReference type="Proteomes" id="UP001283361"/>
    </source>
</evidence>